<dbReference type="AlphaFoldDB" id="A0A7I8D6B2"/>
<sequence length="100" mass="11627">MNYIDEIFARAHIQQIREFLLNGMEEMDVDPRPYKQRLESTQNILMAQLHTDYPDKEDFEKISELVYCYAGTVEEVYMEIGLQVGTLLAVQIGQNIGLLK</sequence>
<gene>
    <name evidence="1" type="ORF">C12CBH8_19110</name>
</gene>
<name>A0A7I8D6B2_9FIRM</name>
<protein>
    <submittedName>
        <fullName evidence="1">Uncharacterized protein</fullName>
    </submittedName>
</protein>
<evidence type="ECO:0000313" key="2">
    <source>
        <dbReference type="Proteomes" id="UP000593890"/>
    </source>
</evidence>
<organism evidence="1 2">
    <name type="scientific">Solibaculum mannosilyticum</name>
    <dbReference type="NCBI Taxonomy" id="2780922"/>
    <lineage>
        <taxon>Bacteria</taxon>
        <taxon>Bacillati</taxon>
        <taxon>Bacillota</taxon>
        <taxon>Clostridia</taxon>
        <taxon>Eubacteriales</taxon>
        <taxon>Oscillospiraceae</taxon>
        <taxon>Solibaculum</taxon>
    </lineage>
</organism>
<proteinExistence type="predicted"/>
<dbReference type="Proteomes" id="UP000593890">
    <property type="component" value="Chromosome"/>
</dbReference>
<keyword evidence="2" id="KW-1185">Reference proteome</keyword>
<reference evidence="2" key="1">
    <citation type="submission" date="2020-07" db="EMBL/GenBank/DDBJ databases">
        <title>Complete genome sequencing of Clostridia bacterium strain 12CBH8.</title>
        <authorList>
            <person name="Sakamoto M."/>
            <person name="Murakami T."/>
            <person name="Mori H."/>
        </authorList>
    </citation>
    <scope>NUCLEOTIDE SEQUENCE [LARGE SCALE GENOMIC DNA]</scope>
    <source>
        <strain evidence="2">12CBH8</strain>
    </source>
</reference>
<dbReference type="RefSeq" id="WP_215533134.1">
    <property type="nucleotide sequence ID" value="NZ_AP023321.1"/>
</dbReference>
<dbReference type="EMBL" id="AP023321">
    <property type="protein sequence ID" value="BCI61272.1"/>
    <property type="molecule type" value="Genomic_DNA"/>
</dbReference>
<dbReference type="KEGG" id="sman:C12CBH8_19110"/>
<evidence type="ECO:0000313" key="1">
    <source>
        <dbReference type="EMBL" id="BCI61272.1"/>
    </source>
</evidence>
<accession>A0A7I8D6B2</accession>